<reference evidence="3" key="1">
    <citation type="submission" date="2022-11" db="EMBL/GenBank/DDBJ databases">
        <title>Marilongibacter aestuarii gen. nov., sp. nov., isolated from tidal flat sediment.</title>
        <authorList>
            <person name="Jiayan W."/>
        </authorList>
    </citation>
    <scope>NUCLEOTIDE SEQUENCE</scope>
    <source>
        <strain evidence="3">Z1-6</strain>
    </source>
</reference>
<gene>
    <name evidence="3" type="ORF">OU798_09900</name>
</gene>
<organism evidence="3 4">
    <name type="scientific">Draconibacterium aestuarii</name>
    <dbReference type="NCBI Taxonomy" id="2998507"/>
    <lineage>
        <taxon>Bacteria</taxon>
        <taxon>Pseudomonadati</taxon>
        <taxon>Bacteroidota</taxon>
        <taxon>Bacteroidia</taxon>
        <taxon>Marinilabiliales</taxon>
        <taxon>Prolixibacteraceae</taxon>
        <taxon>Draconibacterium</taxon>
    </lineage>
</organism>
<evidence type="ECO:0000313" key="3">
    <source>
        <dbReference type="EMBL" id="MCY1720656.1"/>
    </source>
</evidence>
<evidence type="ECO:0000256" key="1">
    <source>
        <dbReference type="ARBA" id="ARBA00022729"/>
    </source>
</evidence>
<keyword evidence="4" id="KW-1185">Reference proteome</keyword>
<name>A0A9X3F8D6_9BACT</name>
<dbReference type="InterPro" id="IPR050955">
    <property type="entry name" value="Plant_Biomass_Hydrol_Est"/>
</dbReference>
<dbReference type="InterPro" id="IPR029058">
    <property type="entry name" value="AB_hydrolase_fold"/>
</dbReference>
<comment type="caution">
    <text evidence="3">The sequence shown here is derived from an EMBL/GenBank/DDBJ whole genome shotgun (WGS) entry which is preliminary data.</text>
</comment>
<dbReference type="GO" id="GO:0016787">
    <property type="term" value="F:hydrolase activity"/>
    <property type="evidence" value="ECO:0007669"/>
    <property type="project" value="UniProtKB-KW"/>
</dbReference>
<dbReference type="Gene3D" id="3.40.50.1820">
    <property type="entry name" value="alpha/beta hydrolase"/>
    <property type="match status" value="1"/>
</dbReference>
<protein>
    <submittedName>
        <fullName evidence="3">Alpha/beta hydrolase-fold protein</fullName>
    </submittedName>
</protein>
<dbReference type="EMBL" id="JAPOHD010000020">
    <property type="protein sequence ID" value="MCY1720656.1"/>
    <property type="molecule type" value="Genomic_DNA"/>
</dbReference>
<proteinExistence type="predicted"/>
<accession>A0A9X3F8D6</accession>
<sequence length="274" mass="31585">MGNRKVIRIQIGNKLIWQLTLLFLLGTAIHSQAQQEAGVFSKLLFVDNGDTLKYQILYPENYNPDEKYPLLLFLHGAGERGDDNKRQMNMGGNLFTKEQSLKDHPAIVVFPQCPVDTMWTARIKHKNEAGEWVFEFSVKEKAPRPAEMVNQLVESLIETPQADQQRVYILGISMGGIGTLEFLHRWPDKYAAAAVICGGHDPELTKNYRHIPIWFFHRRKDDVVPSHYSKEIYDKVKIGNKSTKYTLYPEANHNSWDAALAEPELLNWIFKFKK</sequence>
<feature type="domain" description="Phospholipase/carboxylesterase/thioesterase" evidence="2">
    <location>
        <begin position="66"/>
        <end position="260"/>
    </location>
</feature>
<keyword evidence="3" id="KW-0378">Hydrolase</keyword>
<dbReference type="Pfam" id="PF02230">
    <property type="entry name" value="Abhydrolase_2"/>
    <property type="match status" value="1"/>
</dbReference>
<dbReference type="Proteomes" id="UP001145087">
    <property type="component" value="Unassembled WGS sequence"/>
</dbReference>
<evidence type="ECO:0000313" key="4">
    <source>
        <dbReference type="Proteomes" id="UP001145087"/>
    </source>
</evidence>
<dbReference type="SUPFAM" id="SSF53474">
    <property type="entry name" value="alpha/beta-Hydrolases"/>
    <property type="match status" value="1"/>
</dbReference>
<dbReference type="AlphaFoldDB" id="A0A9X3F8D6"/>
<dbReference type="PANTHER" id="PTHR43037">
    <property type="entry name" value="UNNAMED PRODUCT-RELATED"/>
    <property type="match status" value="1"/>
</dbReference>
<evidence type="ECO:0000259" key="2">
    <source>
        <dbReference type="Pfam" id="PF02230"/>
    </source>
</evidence>
<dbReference type="InterPro" id="IPR003140">
    <property type="entry name" value="PLipase/COase/thioEstase"/>
</dbReference>
<dbReference type="RefSeq" id="WP_343332990.1">
    <property type="nucleotide sequence ID" value="NZ_JAPOHD010000020.1"/>
</dbReference>
<keyword evidence="1" id="KW-0732">Signal</keyword>
<dbReference type="PANTHER" id="PTHR43037:SF1">
    <property type="entry name" value="BLL1128 PROTEIN"/>
    <property type="match status" value="1"/>
</dbReference>